<evidence type="ECO:0000256" key="2">
    <source>
        <dbReference type="ARBA" id="ARBA00022692"/>
    </source>
</evidence>
<evidence type="ECO:0000256" key="3">
    <source>
        <dbReference type="ARBA" id="ARBA00022989"/>
    </source>
</evidence>
<dbReference type="Gramene" id="KQK90942">
    <property type="protein sequence ID" value="KQK90942"/>
    <property type="gene ID" value="SETIT_037472mg"/>
</dbReference>
<keyword evidence="1" id="KW-0602">Photosynthesis</keyword>
<reference evidence="8" key="2">
    <citation type="submission" date="2018-08" db="UniProtKB">
        <authorList>
            <consortium name="EnsemblPlants"/>
        </authorList>
    </citation>
    <scope>IDENTIFICATION</scope>
    <source>
        <strain evidence="8">Yugu1</strain>
    </source>
</reference>
<dbReference type="EMBL" id="AGNK02005991">
    <property type="status" value="NOT_ANNOTATED_CDS"/>
    <property type="molecule type" value="Genomic_DNA"/>
</dbReference>
<dbReference type="InParanoid" id="K4AF15"/>
<sequence>MDMEAWTGQRLLSPHHQVAVKDKTLSCLATWRAHRHPRQPSALTWHPLHLLLPYPIYISVSLSPGQPLLPSHVRSASPPNQPTPATHESKVLSPGSMAATAVAASLSVARGLGKPLCGAGGISASSLRVVSPRRAAVVRASARSSQPQHPAKEWAAAAAVAAALVLPEVAEAAQPGISPSLKNFLLSIVSGGVVLVAIVGAVVAVSNFDPVKRG</sequence>
<keyword evidence="9" id="KW-1185">Reference proteome</keyword>
<proteinExistence type="predicted"/>
<evidence type="ECO:0000256" key="1">
    <source>
        <dbReference type="ARBA" id="ARBA00022531"/>
    </source>
</evidence>
<dbReference type="PANTHER" id="PTHR34455:SF6">
    <property type="entry name" value="OS03G0343900 PROTEIN"/>
    <property type="match status" value="1"/>
</dbReference>
<feature type="transmembrane region" description="Helical" evidence="7">
    <location>
        <begin position="184"/>
        <end position="205"/>
    </location>
</feature>
<evidence type="ECO:0000256" key="5">
    <source>
        <dbReference type="ARBA" id="ARBA00023276"/>
    </source>
</evidence>
<dbReference type="PANTHER" id="PTHR34455">
    <property type="entry name" value="OS07G0673550 PROTEIN"/>
    <property type="match status" value="1"/>
</dbReference>
<keyword evidence="2 7" id="KW-0812">Transmembrane</keyword>
<keyword evidence="3 7" id="KW-1133">Transmembrane helix</keyword>
<dbReference type="AlphaFoldDB" id="K4AF15"/>
<dbReference type="GO" id="GO:0009523">
    <property type="term" value="C:photosystem II"/>
    <property type="evidence" value="ECO:0007669"/>
    <property type="project" value="UniProtKB-KW"/>
</dbReference>
<keyword evidence="4 7" id="KW-0472">Membrane</keyword>
<dbReference type="HOGENOM" id="CLU_1290917_0_0_1"/>
<evidence type="ECO:0000256" key="7">
    <source>
        <dbReference type="SAM" id="Phobius"/>
    </source>
</evidence>
<dbReference type="Proteomes" id="UP000004995">
    <property type="component" value="Unassembled WGS sequence"/>
</dbReference>
<protein>
    <recommendedName>
        <fullName evidence="10">Ultraviolet-B-repressible protein</fullName>
    </recommendedName>
</protein>
<accession>K4AF15</accession>
<name>K4AF15_SETIT</name>
<dbReference type="InterPro" id="IPR009518">
    <property type="entry name" value="PSII_PsbX"/>
</dbReference>
<dbReference type="Pfam" id="PF06596">
    <property type="entry name" value="PsbX"/>
    <property type="match status" value="1"/>
</dbReference>
<dbReference type="FunCoup" id="K4AF15">
    <property type="interactions" value="2"/>
</dbReference>
<reference evidence="9" key="1">
    <citation type="journal article" date="2012" name="Nat. Biotechnol.">
        <title>Reference genome sequence of the model plant Setaria.</title>
        <authorList>
            <person name="Bennetzen J.L."/>
            <person name="Schmutz J."/>
            <person name="Wang H."/>
            <person name="Percifield R."/>
            <person name="Hawkins J."/>
            <person name="Pontaroli A.C."/>
            <person name="Estep M."/>
            <person name="Feng L."/>
            <person name="Vaughn J.N."/>
            <person name="Grimwood J."/>
            <person name="Jenkins J."/>
            <person name="Barry K."/>
            <person name="Lindquist E."/>
            <person name="Hellsten U."/>
            <person name="Deshpande S."/>
            <person name="Wang X."/>
            <person name="Wu X."/>
            <person name="Mitros T."/>
            <person name="Triplett J."/>
            <person name="Yang X."/>
            <person name="Ye C.Y."/>
            <person name="Mauro-Herrera M."/>
            <person name="Wang L."/>
            <person name="Li P."/>
            <person name="Sharma M."/>
            <person name="Sharma R."/>
            <person name="Ronald P.C."/>
            <person name="Panaud O."/>
            <person name="Kellogg E.A."/>
            <person name="Brutnell T.P."/>
            <person name="Doust A.N."/>
            <person name="Tuskan G.A."/>
            <person name="Rokhsar D."/>
            <person name="Devos K.M."/>
        </authorList>
    </citation>
    <scope>NUCLEOTIDE SEQUENCE [LARGE SCALE GENOMIC DNA]</scope>
    <source>
        <strain evidence="9">cv. Yugu1</strain>
    </source>
</reference>
<evidence type="ECO:0000256" key="6">
    <source>
        <dbReference type="SAM" id="MobiDB-lite"/>
    </source>
</evidence>
<organism evidence="8 9">
    <name type="scientific">Setaria italica</name>
    <name type="common">Foxtail millet</name>
    <name type="synonym">Panicum italicum</name>
    <dbReference type="NCBI Taxonomy" id="4555"/>
    <lineage>
        <taxon>Eukaryota</taxon>
        <taxon>Viridiplantae</taxon>
        <taxon>Streptophyta</taxon>
        <taxon>Embryophyta</taxon>
        <taxon>Tracheophyta</taxon>
        <taxon>Spermatophyta</taxon>
        <taxon>Magnoliopsida</taxon>
        <taxon>Liliopsida</taxon>
        <taxon>Poales</taxon>
        <taxon>Poaceae</taxon>
        <taxon>PACMAD clade</taxon>
        <taxon>Panicoideae</taxon>
        <taxon>Panicodae</taxon>
        <taxon>Paniceae</taxon>
        <taxon>Cenchrinae</taxon>
        <taxon>Setaria</taxon>
    </lineage>
</organism>
<evidence type="ECO:0000313" key="9">
    <source>
        <dbReference type="Proteomes" id="UP000004995"/>
    </source>
</evidence>
<evidence type="ECO:0000256" key="4">
    <source>
        <dbReference type="ARBA" id="ARBA00023136"/>
    </source>
</evidence>
<dbReference type="eggNOG" id="ENOG502S31P">
    <property type="taxonomic scope" value="Eukaryota"/>
</dbReference>
<dbReference type="Gene3D" id="1.20.5.510">
    <property type="entry name" value="Single helix bin"/>
    <property type="match status" value="1"/>
</dbReference>
<dbReference type="GO" id="GO:0015979">
    <property type="term" value="P:photosynthesis"/>
    <property type="evidence" value="ECO:0007669"/>
    <property type="project" value="UniProtKB-KW"/>
</dbReference>
<feature type="region of interest" description="Disordered" evidence="6">
    <location>
        <begin position="71"/>
        <end position="93"/>
    </location>
</feature>
<evidence type="ECO:0008006" key="10">
    <source>
        <dbReference type="Google" id="ProtNLM"/>
    </source>
</evidence>
<dbReference type="STRING" id="4555.K4AF15"/>
<dbReference type="EnsemblPlants" id="KQK90942">
    <property type="protein sequence ID" value="KQK90942"/>
    <property type="gene ID" value="SETIT_037472mg"/>
</dbReference>
<evidence type="ECO:0000313" key="8">
    <source>
        <dbReference type="EnsemblPlants" id="KQK90942"/>
    </source>
</evidence>
<keyword evidence="5" id="KW-0604">Photosystem II</keyword>